<accession>A0ABT8KPZ7</accession>
<sequence length="41" mass="4665">MKISRNEMALFTLYSYADIKIPLSFENNAQDISNHKTFAAA</sequence>
<dbReference type="Proteomes" id="UP001172082">
    <property type="component" value="Unassembled WGS sequence"/>
</dbReference>
<evidence type="ECO:0000313" key="1">
    <source>
        <dbReference type="EMBL" id="MDN5202822.1"/>
    </source>
</evidence>
<gene>
    <name evidence="1" type="ORF">QQ008_15640</name>
</gene>
<keyword evidence="2" id="KW-1185">Reference proteome</keyword>
<comment type="caution">
    <text evidence="1">The sequence shown here is derived from an EMBL/GenBank/DDBJ whole genome shotgun (WGS) entry which is preliminary data.</text>
</comment>
<organism evidence="1 2">
    <name type="scientific">Splendidivirga corallicola</name>
    <dbReference type="NCBI Taxonomy" id="3051826"/>
    <lineage>
        <taxon>Bacteria</taxon>
        <taxon>Pseudomonadati</taxon>
        <taxon>Bacteroidota</taxon>
        <taxon>Cytophagia</taxon>
        <taxon>Cytophagales</taxon>
        <taxon>Splendidivirgaceae</taxon>
        <taxon>Splendidivirga</taxon>
    </lineage>
</organism>
<evidence type="ECO:0000313" key="2">
    <source>
        <dbReference type="Proteomes" id="UP001172082"/>
    </source>
</evidence>
<dbReference type="RefSeq" id="WP_346752841.1">
    <property type="nucleotide sequence ID" value="NZ_JAUJEA010000005.1"/>
</dbReference>
<reference evidence="1" key="1">
    <citation type="submission" date="2023-06" db="EMBL/GenBank/DDBJ databases">
        <title>Genomic of Parafulvivirga corallium.</title>
        <authorList>
            <person name="Wang G."/>
        </authorList>
    </citation>
    <scope>NUCLEOTIDE SEQUENCE</scope>
    <source>
        <strain evidence="1">BMA10</strain>
    </source>
</reference>
<proteinExistence type="predicted"/>
<dbReference type="EMBL" id="JAUJEA010000005">
    <property type="protein sequence ID" value="MDN5202822.1"/>
    <property type="molecule type" value="Genomic_DNA"/>
</dbReference>
<name>A0ABT8KPZ7_9BACT</name>
<protein>
    <submittedName>
        <fullName evidence="1">Uncharacterized protein</fullName>
    </submittedName>
</protein>